<feature type="repeat" description="WD" evidence="9">
    <location>
        <begin position="1091"/>
        <end position="1132"/>
    </location>
</feature>
<dbReference type="FunFam" id="1.25.40.420:FF:000001">
    <property type="entry name" value="Kelch-like family member 12"/>
    <property type="match status" value="1"/>
</dbReference>
<protein>
    <submittedName>
        <fullName evidence="18">Serine/threonine-protein kinase PLK4</fullName>
    </submittedName>
</protein>
<dbReference type="GO" id="GO:0005524">
    <property type="term" value="F:ATP binding"/>
    <property type="evidence" value="ECO:0007669"/>
    <property type="project" value="UniProtKB-KW"/>
</dbReference>
<evidence type="ECO:0000256" key="2">
    <source>
        <dbReference type="ARBA" id="ARBA00004419"/>
    </source>
</evidence>
<feature type="compositionally biased region" description="Acidic residues" evidence="10">
    <location>
        <begin position="2198"/>
        <end position="2217"/>
    </location>
</feature>
<dbReference type="PROSITE" id="PS50222">
    <property type="entry name" value="EF_HAND_2"/>
    <property type="match status" value="1"/>
</dbReference>
<feature type="repeat" description="WD" evidence="9">
    <location>
        <begin position="1201"/>
        <end position="1242"/>
    </location>
</feature>
<dbReference type="InterPro" id="IPR033699">
    <property type="entry name" value="POLO_box_Plk4_1"/>
</dbReference>
<dbReference type="GO" id="GO:0005814">
    <property type="term" value="C:centriole"/>
    <property type="evidence" value="ECO:0007669"/>
    <property type="project" value="UniProtKB-SubCell"/>
</dbReference>
<dbReference type="SUPFAM" id="SSF56112">
    <property type="entry name" value="Protein kinase-like (PK-like)"/>
    <property type="match status" value="1"/>
</dbReference>
<feature type="compositionally biased region" description="Low complexity" evidence="10">
    <location>
        <begin position="283"/>
        <end position="292"/>
    </location>
</feature>
<dbReference type="Gene3D" id="1.10.510.10">
    <property type="entry name" value="Transferase(Phosphotransferase) domain 1"/>
    <property type="match status" value="1"/>
</dbReference>
<keyword evidence="3" id="KW-0880">Kelch repeat</keyword>
<keyword evidence="7" id="KW-0067">ATP-binding</keyword>
<dbReference type="PROSITE" id="PS51985">
    <property type="entry name" value="CPB2"/>
    <property type="match status" value="1"/>
</dbReference>
<dbReference type="InterPro" id="IPR011333">
    <property type="entry name" value="SKP1/BTB/POZ_sf"/>
</dbReference>
<dbReference type="Pfam" id="PF00651">
    <property type="entry name" value="BTB"/>
    <property type="match status" value="1"/>
</dbReference>
<feature type="compositionally biased region" description="Acidic residues" evidence="10">
    <location>
        <begin position="2308"/>
        <end position="2322"/>
    </location>
</feature>
<dbReference type="PANTHER" id="PTHR45632">
    <property type="entry name" value="LD33804P"/>
    <property type="match status" value="1"/>
</dbReference>
<evidence type="ECO:0000259" key="14">
    <source>
        <dbReference type="PROSITE" id="PS51984"/>
    </source>
</evidence>
<dbReference type="SMART" id="SM00225">
    <property type="entry name" value="BTB"/>
    <property type="match status" value="1"/>
</dbReference>
<dbReference type="Pfam" id="PF00069">
    <property type="entry name" value="Pkinase"/>
    <property type="match status" value="1"/>
</dbReference>
<feature type="region of interest" description="Disordered" evidence="10">
    <location>
        <begin position="2196"/>
        <end position="2218"/>
    </location>
</feature>
<dbReference type="InterPro" id="IPR011705">
    <property type="entry name" value="BACK"/>
</dbReference>
<gene>
    <name evidence="16" type="ORF">HDID_LOCUS7042</name>
</gene>
<dbReference type="PROSITE" id="PS50011">
    <property type="entry name" value="PROTEIN_KINASE_DOM"/>
    <property type="match status" value="1"/>
</dbReference>
<evidence type="ECO:0000313" key="16">
    <source>
        <dbReference type="EMBL" id="VDL59360.1"/>
    </source>
</evidence>
<feature type="compositionally biased region" description="Basic and acidic residues" evidence="10">
    <location>
        <begin position="2437"/>
        <end position="2451"/>
    </location>
</feature>
<evidence type="ECO:0000259" key="12">
    <source>
        <dbReference type="PROSITE" id="PS50097"/>
    </source>
</evidence>
<accession>A0A158QE89</accession>
<dbReference type="Pfam" id="PF18190">
    <property type="entry name" value="Plk4_PB1"/>
    <property type="match status" value="1"/>
</dbReference>
<dbReference type="STRING" id="6216.A0A158QE89"/>
<comment type="subcellular location">
    <subcellularLocation>
        <location evidence="1">Cytoplasm</location>
        <location evidence="1">Cytoskeleton</location>
        <location evidence="1">Microtubule organizing center</location>
        <location evidence="1">Centrosome</location>
        <location evidence="1">Centriole</location>
    </subcellularLocation>
    <subcellularLocation>
        <location evidence="2">Cytoplasmic vesicle</location>
        <location evidence="2">Autophagosome</location>
    </subcellularLocation>
</comment>
<dbReference type="Gene3D" id="1.25.40.420">
    <property type="match status" value="1"/>
</dbReference>
<dbReference type="Pfam" id="PF00400">
    <property type="entry name" value="WD40"/>
    <property type="match status" value="3"/>
</dbReference>
<keyword evidence="6" id="KW-0547">Nucleotide-binding</keyword>
<dbReference type="FunFam" id="1.10.510.10:FF:000571">
    <property type="entry name" value="Maternal embryonic leucine zipper kinase"/>
    <property type="match status" value="1"/>
</dbReference>
<feature type="compositionally biased region" description="Polar residues" evidence="10">
    <location>
        <begin position="2420"/>
        <end position="2436"/>
    </location>
</feature>
<organism evidence="18">
    <name type="scientific">Hymenolepis diminuta</name>
    <name type="common">Rat tapeworm</name>
    <dbReference type="NCBI Taxonomy" id="6216"/>
    <lineage>
        <taxon>Eukaryota</taxon>
        <taxon>Metazoa</taxon>
        <taxon>Spiralia</taxon>
        <taxon>Lophotrochozoa</taxon>
        <taxon>Platyhelminthes</taxon>
        <taxon>Cestoda</taxon>
        <taxon>Eucestoda</taxon>
        <taxon>Cyclophyllidea</taxon>
        <taxon>Hymenolepididae</taxon>
        <taxon>Hymenolepis</taxon>
    </lineage>
</organism>
<dbReference type="CDD" id="cd18242">
    <property type="entry name" value="BTB_POZ_KLHL12_C3IP1_DKIR"/>
    <property type="match status" value="1"/>
</dbReference>
<dbReference type="Pfam" id="PF18409">
    <property type="entry name" value="Plk4_PB2"/>
    <property type="match status" value="1"/>
</dbReference>
<keyword evidence="4" id="KW-0418">Kinase</keyword>
<evidence type="ECO:0000313" key="17">
    <source>
        <dbReference type="Proteomes" id="UP000274504"/>
    </source>
</evidence>
<dbReference type="Gene3D" id="3.30.1120.120">
    <property type="match status" value="1"/>
</dbReference>
<feature type="domain" description="Protein kinase" evidence="11">
    <location>
        <begin position="1"/>
        <end position="222"/>
    </location>
</feature>
<dbReference type="Gene3D" id="3.30.1120.30">
    <property type="entry name" value="POLO box domain"/>
    <property type="match status" value="1"/>
</dbReference>
<proteinExistence type="predicted"/>
<dbReference type="EMBL" id="UYSG01010899">
    <property type="protein sequence ID" value="VDL59360.1"/>
    <property type="molecule type" value="Genomic_DNA"/>
</dbReference>
<dbReference type="Pfam" id="PF01344">
    <property type="entry name" value="Kelch_1"/>
    <property type="match status" value="2"/>
</dbReference>
<dbReference type="InterPro" id="IPR015943">
    <property type="entry name" value="WD40/YVTN_repeat-like_dom_sf"/>
</dbReference>
<evidence type="ECO:0000256" key="3">
    <source>
        <dbReference type="ARBA" id="ARBA00022441"/>
    </source>
</evidence>
<feature type="region of interest" description="Disordered" evidence="10">
    <location>
        <begin position="2263"/>
        <end position="2490"/>
    </location>
</feature>
<dbReference type="Pfam" id="PF24681">
    <property type="entry name" value="Kelch_KLHDC2_KLHL20_DRC7"/>
    <property type="match status" value="1"/>
</dbReference>
<feature type="region of interest" description="Disordered" evidence="10">
    <location>
        <begin position="2136"/>
        <end position="2172"/>
    </location>
</feature>
<evidence type="ECO:0000256" key="8">
    <source>
        <dbReference type="ARBA" id="ARBA00023212"/>
    </source>
</evidence>
<dbReference type="InterPro" id="IPR006652">
    <property type="entry name" value="Kelch_1"/>
</dbReference>
<name>A0A158QE89_HYMDI</name>
<feature type="compositionally biased region" description="Low complexity" evidence="10">
    <location>
        <begin position="2136"/>
        <end position="2147"/>
    </location>
</feature>
<dbReference type="Gene3D" id="2.120.10.80">
    <property type="entry name" value="Kelch-type beta propeller"/>
    <property type="match status" value="1"/>
</dbReference>
<evidence type="ECO:0000256" key="5">
    <source>
        <dbReference type="ARBA" id="ARBA00022737"/>
    </source>
</evidence>
<evidence type="ECO:0000259" key="11">
    <source>
        <dbReference type="PROSITE" id="PS50011"/>
    </source>
</evidence>
<dbReference type="InterPro" id="IPR033698">
    <property type="entry name" value="POLO_box_Plk4_2"/>
</dbReference>
<evidence type="ECO:0000256" key="10">
    <source>
        <dbReference type="SAM" id="MobiDB-lite"/>
    </source>
</evidence>
<dbReference type="GO" id="GO:0005509">
    <property type="term" value="F:calcium ion binding"/>
    <property type="evidence" value="ECO:0007669"/>
    <property type="project" value="InterPro"/>
</dbReference>
<dbReference type="InterPro" id="IPR011009">
    <property type="entry name" value="Kinase-like_dom_sf"/>
</dbReference>
<dbReference type="SUPFAM" id="SSF54695">
    <property type="entry name" value="POZ domain"/>
    <property type="match status" value="1"/>
</dbReference>
<feature type="repeat" description="WD" evidence="9">
    <location>
        <begin position="1358"/>
        <end position="1389"/>
    </location>
</feature>
<dbReference type="WBParaSite" id="HDID_0000704401-mRNA-1">
    <property type="protein sequence ID" value="HDID_0000704401-mRNA-1"/>
    <property type="gene ID" value="HDID_0000704401"/>
</dbReference>
<dbReference type="SUPFAM" id="SSF47473">
    <property type="entry name" value="EF-hand"/>
    <property type="match status" value="1"/>
</dbReference>
<dbReference type="SMART" id="SM00320">
    <property type="entry name" value="WD40"/>
    <property type="match status" value="5"/>
</dbReference>
<dbReference type="FunFam" id="3.30.710.10:FF:000001">
    <property type="entry name" value="Kelch-like family member 20"/>
    <property type="match status" value="1"/>
</dbReference>
<dbReference type="PROSITE" id="PS00109">
    <property type="entry name" value="PROTEIN_KINASE_TYR"/>
    <property type="match status" value="1"/>
</dbReference>
<evidence type="ECO:0000256" key="4">
    <source>
        <dbReference type="ARBA" id="ARBA00022527"/>
    </source>
</evidence>
<keyword evidence="5" id="KW-0677">Repeat</keyword>
<evidence type="ECO:0000256" key="7">
    <source>
        <dbReference type="ARBA" id="ARBA00022840"/>
    </source>
</evidence>
<feature type="compositionally biased region" description="Polar residues" evidence="10">
    <location>
        <begin position="244"/>
        <end position="273"/>
    </location>
</feature>
<sequence length="2490" mass="277581">MIEKKYMYQHGLTHRVQREVEIHSRLKHPAILELYTCFEDANYVYLVLEVCDNGELQAYIRQNGPVSEDMARHCMKQIISGLLYLHSHKILHRDLTLANLLLTKDMKVKIADFGLATLIEPGEDHNTMCGTPNYISPEVASRGQQVLETDVWSLGIMLYTLVVGHPPFDTREVRSTLNRVLAGDYEMPSHLSSDCTDLISRLLRKQPQDRIKLADMIHHPFITRMNGGATPRHKMERSRDSGFDSITRTPTVVQHSIQPQDGINVSAASSSRHTLPLRPGANILPPLRPSSRISSLDAARRRLTTSGSLQHLLPPSKSMSGLSITSTNNSLTSTHSPCRSVSVGSLKPPQRPTPPLSPLSSRRLRPMRTVTRMAVINILADESVCLEFLEPSSPNQQLPTTKKQQLIIEVMGISPDGNEVVIYHPNGGRGVPVSSDSPVAAYEGDTCKVFKLAQLPEKYWKKYQFVSNIPIVPDKMSSLNAITMYLRVVFRFINMAKAHTPKVTLYTRLSKCILMERVEPQADFELELLADGSRVICLGGESAGTVQVITQANGTLTVNLKQPMDNLPSNVKDLITYAESCRHRCIEIESSLEKFNEAMSPLGPEIASPFPVIIGRRPNIAVTSIPPPGSLIPSSLCLSKLVANCRNTINTSDHQPHHRSTSRQCDPVFVPSVGWVSQPSPEELQVQFNDGARLVVVYSTATVHSIRYKPPLENSQEVEEQVYSTASSTNPLPQDVRSNGTHKTGILQVYYSQFVCKYPIMVGLRRSKSAPRLIRWSIPGPEFTHKEARPWTPVNPPLDRFTHTKDIDIFEVLDSDDLRQFQSIVEEMGLIACSTFVGVLRSLSVKANDRQIARLFDKIDVKASGYITWDDITAFIIQSQHLRDKENRQANENKFHFRVQPLTHKDRITRIEIIQNNSDIAIGSSDGVLSIWTRDLKPKRLIRLTSKKKYQPARRKWYTDFIFLHDVGKIVASTGIFLRKLPDTNQNALIWGDSNGNISILQLTDFADLLRKWRSMQQMNTPPTISISSLIMDQKISFVRWKTHDEWVAKVSLSVKMSSYGSGNKDLESLLHYSIRVWNFNTGQLVSEITDAHQGEQITCMCFDLTEKRLITGGRDGYVRIWNHNSGACLKELEPKAKNGEGFIISAVECKIIGTGRYIVVVGWNSRISLYLDDPETFWDESNRELKQCFLPPWRHGEDISIGHQEDICTMAISRSSDLLATADFTGEICVWNAVSGHVLKRLRQTDNRKGRNISGLVFLESREEKKDAVCLISCGPSDVIHFWSIHSDEPEFAAFHPSSMENVAPTRIAIGRIYEEENLFDSYLFTADEVGWIQVWNIRNYALSGPEINQPPKLYTWRCHTDSITGIEVINDRKLLVTTSSDFCARLWTWQGCFIGTFGQPSAWNIPQVISMATSQMGPFDVLVNPQTHIVPEYRNITGNIPQKNPDVPSSRRWGDVDFENYSKKLFGEISLFFILIFLQFIGFIFINKGADSKMHSINAFAKMNAFRKRGQLCDVVVKVGGRVFPAHRVVLAASSDYFGAMFSNGMAESEQLEIELKSVSADVMEALLDFVYTGQVKVSMENVQELLPAASLVQMEGVKSVCSAFLLGQVEASNVLGIRRFAELHSCTDLEVFAKNYAAHNFETVFEFEEFLLMNADELIELLSREDLHIESEETAYNAVIRWVYYDEPNRAVHLPNLLNYVRLAIMSVRFLTDVVDNECLIRQSLECRDLVDEAKRFHLRPDLRSQMRQRRFHQRDGGDEYLVVIGGFGSYQSPSDSVEMFNPRTREWSELPNLPISYRYVAACSLGTCVYVIGGFDGGERLNTVGLLDVAQREDGWRWLAPMHYKRGLSAACTHKGLIYVCGGFDGHTRLRALEVYHPKIDEWRVLEEMTTAREGAGLVVADDTLYCLGGYDGFQLLNSMEAFDLRRGTWSQCKPMYMRRSGAGCAVIVDTLYVCGGYGGPEGRGPLHLDTVEAYNTRLAQWTLVANMNVPRCYVGACQLAGRVYVAAGYNGNRLLNTVEAFDPIDNTWTLYEESRMHNERCDTGMCVVRFLSCAESSAPPPATHQSSNRIPRGSIAIATTSNITDNAGGSSNSTPAAQVVQIVTPLLQASGTRPSTQSSHHPSPLLVYHHQSQASHHAVQSQTRRAHHSQSLPESTGAPPGPLAGSQQRVIPIRETHCTLTAAIQMEGPETGENVEVESNGEEEETEEEEEGTFLFDEVSTGGVMEEERPPERNGQIVGDLLTPESLAVQVESMSVLLSDGTGRPNNTNENYQHPDGAADDDTTGRRGGFTLFRTGDDREGSENQDIDQVDSDDDDSPVSPSIPLTAPPPGLGLILEEENADLQHRMVFLRGRESPSSSQDDGDDSSSPSSTLSAEGNETQSREEEANGSPSLEDGRPSSQSGSLMWLHRPSPIASPTNHGSRSPGASQSGDGREAGREENSRSDGEGEEGESEVIVMATVSTSTPGIGESMEITPSSPLISRVE</sequence>
<keyword evidence="8" id="KW-0963">Cytoplasm</keyword>
<dbReference type="OrthoDB" id="10004143at2759"/>
<dbReference type="InterPro" id="IPR047108">
    <property type="entry name" value="Plk4-like_POLO_box_2_sf"/>
</dbReference>
<dbReference type="SMART" id="SM00875">
    <property type="entry name" value="BACK"/>
    <property type="match status" value="1"/>
</dbReference>
<dbReference type="InterPro" id="IPR008266">
    <property type="entry name" value="Tyr_kinase_AS"/>
</dbReference>
<dbReference type="InterPro" id="IPR046437">
    <property type="entry name" value="Ser_Thr-PK_POLO_box_1_sf"/>
</dbReference>
<feature type="region of interest" description="Disordered" evidence="10">
    <location>
        <begin position="306"/>
        <end position="363"/>
    </location>
</feature>
<evidence type="ECO:0000259" key="15">
    <source>
        <dbReference type="PROSITE" id="PS51985"/>
    </source>
</evidence>
<dbReference type="Gene3D" id="3.30.710.10">
    <property type="entry name" value="Potassium Channel Kv1.1, Chain A"/>
    <property type="match status" value="1"/>
</dbReference>
<feature type="domain" description="EF-hand" evidence="13">
    <location>
        <begin position="847"/>
        <end position="882"/>
    </location>
</feature>
<keyword evidence="8" id="KW-0206">Cytoskeleton</keyword>
<dbReference type="PROSITE" id="PS50097">
    <property type="entry name" value="BTB"/>
    <property type="match status" value="1"/>
</dbReference>
<feature type="compositionally biased region" description="Polar residues" evidence="10">
    <location>
        <begin position="2479"/>
        <end position="2490"/>
    </location>
</feature>
<dbReference type="Pfam" id="PF07707">
    <property type="entry name" value="BACK"/>
    <property type="match status" value="1"/>
</dbReference>
<dbReference type="InterPro" id="IPR001680">
    <property type="entry name" value="WD40_rpt"/>
</dbReference>
<dbReference type="GO" id="GO:0004674">
    <property type="term" value="F:protein serine/threonine kinase activity"/>
    <property type="evidence" value="ECO:0007669"/>
    <property type="project" value="UniProtKB-KW"/>
</dbReference>
<feature type="domain" description="BTB" evidence="12">
    <location>
        <begin position="1515"/>
        <end position="1582"/>
    </location>
</feature>
<evidence type="ECO:0000256" key="1">
    <source>
        <dbReference type="ARBA" id="ARBA00004114"/>
    </source>
</evidence>
<dbReference type="PANTHER" id="PTHR45632:SF3">
    <property type="entry name" value="KELCH-LIKE PROTEIN 32"/>
    <property type="match status" value="1"/>
</dbReference>
<evidence type="ECO:0000256" key="6">
    <source>
        <dbReference type="ARBA" id="ARBA00022741"/>
    </source>
</evidence>
<dbReference type="Gene3D" id="2.130.10.10">
    <property type="entry name" value="YVTN repeat-like/Quinoprotein amine dehydrogenase"/>
    <property type="match status" value="2"/>
</dbReference>
<dbReference type="InterPro" id="IPR011047">
    <property type="entry name" value="Quinoprotein_ADH-like_sf"/>
</dbReference>
<dbReference type="PROSITE" id="PS50082">
    <property type="entry name" value="WD_REPEATS_2"/>
    <property type="match status" value="3"/>
</dbReference>
<dbReference type="InterPro" id="IPR036947">
    <property type="entry name" value="POLO_box_dom_sf"/>
</dbReference>
<feature type="compositionally biased region" description="Low complexity" evidence="10">
    <location>
        <begin position="320"/>
        <end position="336"/>
    </location>
</feature>
<keyword evidence="4" id="KW-0723">Serine/threonine-protein kinase</keyword>
<dbReference type="Proteomes" id="UP000274504">
    <property type="component" value="Unassembled WGS sequence"/>
</dbReference>
<feature type="domain" description="Cryptic POLO box 2 (CPB2)" evidence="15">
    <location>
        <begin position="500"/>
        <end position="624"/>
    </location>
</feature>
<dbReference type="GO" id="GO:0005776">
    <property type="term" value="C:autophagosome"/>
    <property type="evidence" value="ECO:0007669"/>
    <property type="project" value="UniProtKB-SubCell"/>
</dbReference>
<dbReference type="PROSITE" id="PS51984">
    <property type="entry name" value="CPB1"/>
    <property type="match status" value="1"/>
</dbReference>
<reference evidence="16 17" key="2">
    <citation type="submission" date="2018-11" db="EMBL/GenBank/DDBJ databases">
        <authorList>
            <consortium name="Pathogen Informatics"/>
        </authorList>
    </citation>
    <scope>NUCLEOTIDE SEQUENCE [LARGE SCALE GENOMIC DNA]</scope>
</reference>
<evidence type="ECO:0000259" key="13">
    <source>
        <dbReference type="PROSITE" id="PS50222"/>
    </source>
</evidence>
<dbReference type="InterPro" id="IPR000210">
    <property type="entry name" value="BTB/POZ_dom"/>
</dbReference>
<dbReference type="InterPro" id="IPR000719">
    <property type="entry name" value="Prot_kinase_dom"/>
</dbReference>
<dbReference type="Gene3D" id="3.30.1120.130">
    <property type="match status" value="1"/>
</dbReference>
<keyword evidence="4" id="KW-0808">Transferase</keyword>
<dbReference type="Gene3D" id="1.10.238.10">
    <property type="entry name" value="EF-hand"/>
    <property type="match status" value="1"/>
</dbReference>
<dbReference type="InterPro" id="IPR011992">
    <property type="entry name" value="EF-hand-dom_pair"/>
</dbReference>
<dbReference type="SMART" id="SM00612">
    <property type="entry name" value="Kelch"/>
    <property type="match status" value="6"/>
</dbReference>
<evidence type="ECO:0000313" key="18">
    <source>
        <dbReference type="WBParaSite" id="HDID_0000704401-mRNA-1"/>
    </source>
</evidence>
<feature type="domain" description="Cryptic POLO box 1 (CPB1)" evidence="14">
    <location>
        <begin position="351"/>
        <end position="476"/>
    </location>
</feature>
<reference evidence="18" key="1">
    <citation type="submission" date="2016-04" db="UniProtKB">
        <authorList>
            <consortium name="WormBaseParasite"/>
        </authorList>
    </citation>
    <scope>IDENTIFICATION</scope>
</reference>
<feature type="region of interest" description="Disordered" evidence="10">
    <location>
        <begin position="223"/>
        <end position="292"/>
    </location>
</feature>
<dbReference type="InterPro" id="IPR015915">
    <property type="entry name" value="Kelch-typ_b-propeller"/>
</dbReference>
<dbReference type="SUPFAM" id="SSF50978">
    <property type="entry name" value="WD40 repeat-like"/>
    <property type="match status" value="1"/>
</dbReference>
<evidence type="ECO:0000256" key="9">
    <source>
        <dbReference type="PROSITE-ProRule" id="PRU00221"/>
    </source>
</evidence>
<dbReference type="SUPFAM" id="SSF117281">
    <property type="entry name" value="Kelch motif"/>
    <property type="match status" value="2"/>
</dbReference>
<feature type="compositionally biased region" description="Low complexity" evidence="10">
    <location>
        <begin position="2360"/>
        <end position="2376"/>
    </location>
</feature>
<dbReference type="InterPro" id="IPR002048">
    <property type="entry name" value="EF_hand_dom"/>
</dbReference>
<dbReference type="SUPFAM" id="SSF50998">
    <property type="entry name" value="Quinoprotein alcohol dehydrogenase-like"/>
    <property type="match status" value="1"/>
</dbReference>
<keyword evidence="9" id="KW-0853">WD repeat</keyword>
<dbReference type="InterPro" id="IPR036322">
    <property type="entry name" value="WD40_repeat_dom_sf"/>
</dbReference>